<name>A0A3D9C0Y1_9FLAO</name>
<proteinExistence type="predicted"/>
<keyword evidence="2" id="KW-1185">Reference proteome</keyword>
<evidence type="ECO:0000313" key="2">
    <source>
        <dbReference type="Proteomes" id="UP000256686"/>
    </source>
</evidence>
<dbReference type="Proteomes" id="UP000256686">
    <property type="component" value="Unassembled WGS sequence"/>
</dbReference>
<protein>
    <submittedName>
        <fullName evidence="1">Uncharacterized protein</fullName>
    </submittedName>
</protein>
<gene>
    <name evidence="1" type="ORF">DRF65_27540</name>
</gene>
<dbReference type="EMBL" id="QNVT01000049">
    <property type="protein sequence ID" value="REC59131.1"/>
    <property type="molecule type" value="Genomic_DNA"/>
</dbReference>
<dbReference type="AlphaFoldDB" id="A0A3D9C0Y1"/>
<evidence type="ECO:0000313" key="1">
    <source>
        <dbReference type="EMBL" id="REC59131.1"/>
    </source>
</evidence>
<reference evidence="2" key="1">
    <citation type="submission" date="2018-06" db="EMBL/GenBank/DDBJ databases">
        <authorList>
            <person name="Lum Nde A."/>
            <person name="Hugo C."/>
        </authorList>
    </citation>
    <scope>NUCLEOTIDE SEQUENCE [LARGE SCALE GENOMIC DNA]</scope>
    <source>
        <strain evidence="2">1_F178</strain>
    </source>
</reference>
<comment type="caution">
    <text evidence="1">The sequence shown here is derived from an EMBL/GenBank/DDBJ whole genome shotgun (WGS) entry which is preliminary data.</text>
</comment>
<dbReference type="RefSeq" id="WP_115973912.1">
    <property type="nucleotide sequence ID" value="NZ_QNVT01000049.1"/>
</dbReference>
<accession>A0A3D9C0Y1</accession>
<sequence>MKKYLLLLVLLGVVVSAQESFKRVYHIPASKGEILLKKDVSVKFDKWSKGELDSIKQIYVPESMIKISEQISINSVLQTVTREIKVDTAFYKTLTVKRSEIAKCGFWGYVKFDDNKIIANKNSCKKDEKDNIYYYQLKNRDQLSLYFIEGTVSAFTVPIKYRFKQPNVSEEFSSASLNANLFGGISFGMSSFFYRDKVGSVTNNHKLTLGTFVGSSVVELNSNNTSASVDPLPNDRKIIKGLASIGLGIAYSYNKVNFAGFLGWDYAIGDEAEKWNYNKKPWIGIAIGYSLFNL</sequence>
<organism evidence="1 2">
    <name type="scientific">Chryseobacterium pennae</name>
    <dbReference type="NCBI Taxonomy" id="2258962"/>
    <lineage>
        <taxon>Bacteria</taxon>
        <taxon>Pseudomonadati</taxon>
        <taxon>Bacteroidota</taxon>
        <taxon>Flavobacteriia</taxon>
        <taxon>Flavobacteriales</taxon>
        <taxon>Weeksellaceae</taxon>
        <taxon>Chryseobacterium group</taxon>
        <taxon>Chryseobacterium</taxon>
    </lineage>
</organism>